<dbReference type="CDD" id="cd01700">
    <property type="entry name" value="PolY_Pol_V_umuC"/>
    <property type="match status" value="1"/>
</dbReference>
<sequence length="423" mass="47447">MFALIDANAFYCSAEQVFRPDWRGKPIVVLSNNDGCVVAANRQAKEAGIQKFVPYFKVKSLCEQRGVIACSSNYALYADLSNKMMNIIGRFAPEQHVYSIDESFLSFKKSYPAIPCLRTQGQLIRRTVWKETRLPVCVGMGETMTLAKIANHAAKKIEGYQGVCVIDSEQERVAILTQLAVSDVWGIGRRLSKRLQLMQITTAYELATMPPGAARKQFGIEVERTVRELNGQVCKVWDEARADKQQIFSTRSMGQRICDKSSLLQALSKHVAIAAAKARKQGLCCQTMLLFANNSPYDDQPTGFKTTGFKTLVELPCATNCSIELTKAMTQAAHKLFREGVRYYKIGIGLLELTSDKYCQLDLFTVSKANLPLMQTLDGINQRYGTDAVFLAAQGIEPKWMMRRDLLTPQYTTKWHSVPQIKC</sequence>
<dbReference type="Gene3D" id="3.40.1170.60">
    <property type="match status" value="1"/>
</dbReference>
<dbReference type="Pfam" id="PF00817">
    <property type="entry name" value="IMS"/>
    <property type="match status" value="1"/>
</dbReference>
<dbReference type="InterPro" id="IPR043502">
    <property type="entry name" value="DNA/RNA_pol_sf"/>
</dbReference>
<evidence type="ECO:0000256" key="2">
    <source>
        <dbReference type="ARBA" id="ARBA00022763"/>
    </source>
</evidence>
<reference evidence="7 8" key="1">
    <citation type="submission" date="2021-05" db="EMBL/GenBank/DDBJ databases">
        <title>Molecular characterization for Shewanella algae harboring chromosomal blaOXA-55-like strains isolated from clinical and environment sample.</title>
        <authorList>
            <person name="Ohama Y."/>
            <person name="Aoki K."/>
            <person name="Harada S."/>
            <person name="Moriya K."/>
            <person name="Ishii Y."/>
            <person name="Tateda K."/>
        </authorList>
    </citation>
    <scope>NUCLEOTIDE SEQUENCE [LARGE SCALE GENOMIC DNA]</scope>
    <source>
        <strain evidence="7 8">LMG 23746</strain>
    </source>
</reference>
<dbReference type="PANTHER" id="PTHR11076:SF34">
    <property type="entry name" value="PROTEIN UMUC"/>
    <property type="match status" value="1"/>
</dbReference>
<keyword evidence="5" id="KW-0742">SOS response</keyword>
<proteinExistence type="inferred from homology"/>
<keyword evidence="3" id="KW-0741">SOS mutagenesis</keyword>
<dbReference type="PANTHER" id="PTHR11076">
    <property type="entry name" value="DNA REPAIR POLYMERASE UMUC / TRANSFERASE FAMILY MEMBER"/>
    <property type="match status" value="1"/>
</dbReference>
<gene>
    <name evidence="7" type="primary">rulB</name>
    <name evidence="7" type="ORF">TUM4630_34170</name>
</gene>
<evidence type="ECO:0000256" key="4">
    <source>
        <dbReference type="ARBA" id="ARBA00023204"/>
    </source>
</evidence>
<comment type="similarity">
    <text evidence="1">Belongs to the DNA polymerase type-Y family.</text>
</comment>
<evidence type="ECO:0000256" key="1">
    <source>
        <dbReference type="ARBA" id="ARBA00010945"/>
    </source>
</evidence>
<name>A0ABQ4NSY3_9GAMM</name>
<dbReference type="InterPro" id="IPR017961">
    <property type="entry name" value="DNA_pol_Y-fam_little_finger"/>
</dbReference>
<dbReference type="Pfam" id="PF13438">
    <property type="entry name" value="DUF4113"/>
    <property type="match status" value="1"/>
</dbReference>
<keyword evidence="2" id="KW-0227">DNA damage</keyword>
<dbReference type="Pfam" id="PF11799">
    <property type="entry name" value="IMS_C"/>
    <property type="match status" value="1"/>
</dbReference>
<dbReference type="PROSITE" id="PS50173">
    <property type="entry name" value="UMUC"/>
    <property type="match status" value="1"/>
</dbReference>
<dbReference type="SUPFAM" id="SSF56672">
    <property type="entry name" value="DNA/RNA polymerases"/>
    <property type="match status" value="1"/>
</dbReference>
<keyword evidence="8" id="KW-1185">Reference proteome</keyword>
<feature type="domain" description="UmuC" evidence="6">
    <location>
        <begin position="2"/>
        <end position="188"/>
    </location>
</feature>
<evidence type="ECO:0000256" key="5">
    <source>
        <dbReference type="ARBA" id="ARBA00023236"/>
    </source>
</evidence>
<dbReference type="Proteomes" id="UP000761574">
    <property type="component" value="Unassembled WGS sequence"/>
</dbReference>
<evidence type="ECO:0000259" key="6">
    <source>
        <dbReference type="PROSITE" id="PS50173"/>
    </source>
</evidence>
<dbReference type="EMBL" id="BPFB01000065">
    <property type="protein sequence ID" value="GIU02470.1"/>
    <property type="molecule type" value="Genomic_DNA"/>
</dbReference>
<dbReference type="Gene3D" id="1.10.150.20">
    <property type="entry name" value="5' to 3' exonuclease, C-terminal subdomain"/>
    <property type="match status" value="1"/>
</dbReference>
<comment type="caution">
    <text evidence="7">The sequence shown here is derived from an EMBL/GenBank/DDBJ whole genome shotgun (WGS) entry which is preliminary data.</text>
</comment>
<dbReference type="InterPro" id="IPR001126">
    <property type="entry name" value="UmuC"/>
</dbReference>
<dbReference type="InterPro" id="IPR043128">
    <property type="entry name" value="Rev_trsase/Diguanyl_cyclase"/>
</dbReference>
<protein>
    <submittedName>
        <fullName evidence="7">DNA polymerase V subunit UmuC</fullName>
    </submittedName>
</protein>
<keyword evidence="4" id="KW-0234">DNA repair</keyword>
<dbReference type="InterPro" id="IPR025188">
    <property type="entry name" value="DUF4113"/>
</dbReference>
<accession>A0ABQ4NSY3</accession>
<evidence type="ECO:0000256" key="3">
    <source>
        <dbReference type="ARBA" id="ARBA00023199"/>
    </source>
</evidence>
<dbReference type="InterPro" id="IPR050116">
    <property type="entry name" value="DNA_polymerase-Y"/>
</dbReference>
<evidence type="ECO:0000313" key="7">
    <source>
        <dbReference type="EMBL" id="GIU02470.1"/>
    </source>
</evidence>
<evidence type="ECO:0000313" key="8">
    <source>
        <dbReference type="Proteomes" id="UP000761574"/>
    </source>
</evidence>
<dbReference type="RefSeq" id="WP_220741486.1">
    <property type="nucleotide sequence ID" value="NZ_BPFB01000065.1"/>
</dbReference>
<organism evidence="7 8">
    <name type="scientific">Shewanella algidipiscicola</name>
    <dbReference type="NCBI Taxonomy" id="614070"/>
    <lineage>
        <taxon>Bacteria</taxon>
        <taxon>Pseudomonadati</taxon>
        <taxon>Pseudomonadota</taxon>
        <taxon>Gammaproteobacteria</taxon>
        <taxon>Alteromonadales</taxon>
        <taxon>Shewanellaceae</taxon>
        <taxon>Shewanella</taxon>
    </lineage>
</organism>
<dbReference type="Gene3D" id="3.30.70.270">
    <property type="match status" value="1"/>
</dbReference>